<feature type="domain" description="Glycosyltransferase subfamily 4-like N-terminal" evidence="3">
    <location>
        <begin position="12"/>
        <end position="162"/>
    </location>
</feature>
<evidence type="ECO:0000256" key="1">
    <source>
        <dbReference type="ARBA" id="ARBA00022676"/>
    </source>
</evidence>
<dbReference type="Proteomes" id="UP000317484">
    <property type="component" value="Unassembled WGS sequence"/>
</dbReference>
<proteinExistence type="predicted"/>
<dbReference type="EMBL" id="FXTJ01000021">
    <property type="protein sequence ID" value="SMO99964.1"/>
    <property type="molecule type" value="Genomic_DNA"/>
</dbReference>
<keyword evidence="5" id="KW-1185">Reference proteome</keyword>
<dbReference type="Pfam" id="PF13439">
    <property type="entry name" value="Glyco_transf_4"/>
    <property type="match status" value="1"/>
</dbReference>
<dbReference type="AlphaFoldDB" id="A0A521FV36"/>
<evidence type="ECO:0000256" key="2">
    <source>
        <dbReference type="ARBA" id="ARBA00022679"/>
    </source>
</evidence>
<evidence type="ECO:0000259" key="3">
    <source>
        <dbReference type="Pfam" id="PF13439"/>
    </source>
</evidence>
<sequence length="350" mass="35875">MRVSFVSDSDAWGGAEVWLSHHLRRAAGCGWTASLVCAEPVAEGFARFDVDRAVVPLTRHTAAAPATRAALAAQRPDVVVVNLVDPSSNGAAVDAALAEAPAVGVLHLVGDTRSGDERAALSARYRRLAAVVGTSEEARAQVVADLGVDPARAHAVRNGVDVPPDPAGPAGHPVPRIGAFGRLTTQKGFDVLLDALRRVDLPFDAVIGGAGRDGEALRAAAVGLPVTFPGWVTDARAFLAGLDLFVLSSRVEALPLALLEAIAEGLPCVATDVGDVRSALGEDAVVVPVEDPGALAAAVRGLLADPAARADLGRRARARAERDLGADLMARRTFAVLDGVARDAAGTAAP</sequence>
<organism evidence="4 5">
    <name type="scientific">Geodermatophilus aquaeductus</name>
    <dbReference type="NCBI Taxonomy" id="1564161"/>
    <lineage>
        <taxon>Bacteria</taxon>
        <taxon>Bacillati</taxon>
        <taxon>Actinomycetota</taxon>
        <taxon>Actinomycetes</taxon>
        <taxon>Geodermatophilales</taxon>
        <taxon>Geodermatophilaceae</taxon>
        <taxon>Geodermatophilus</taxon>
    </lineage>
</organism>
<keyword evidence="1" id="KW-0328">Glycosyltransferase</keyword>
<dbReference type="CDD" id="cd03811">
    <property type="entry name" value="GT4_GT28_WabH-like"/>
    <property type="match status" value="1"/>
</dbReference>
<keyword evidence="2 4" id="KW-0808">Transferase</keyword>
<evidence type="ECO:0000313" key="4">
    <source>
        <dbReference type="EMBL" id="SMO99964.1"/>
    </source>
</evidence>
<dbReference type="Pfam" id="PF13692">
    <property type="entry name" value="Glyco_trans_1_4"/>
    <property type="match status" value="1"/>
</dbReference>
<dbReference type="GO" id="GO:0016757">
    <property type="term" value="F:glycosyltransferase activity"/>
    <property type="evidence" value="ECO:0007669"/>
    <property type="project" value="UniProtKB-KW"/>
</dbReference>
<dbReference type="Gene3D" id="3.40.50.2000">
    <property type="entry name" value="Glycogen Phosphorylase B"/>
    <property type="match status" value="2"/>
</dbReference>
<dbReference type="RefSeq" id="WP_142461276.1">
    <property type="nucleotide sequence ID" value="NZ_FXTJ01000021.1"/>
</dbReference>
<name>A0A521FV36_9ACTN</name>
<gene>
    <name evidence="4" type="ORF">SAMN06273567_12114</name>
</gene>
<dbReference type="PANTHER" id="PTHR12526:SF510">
    <property type="entry name" value="D-INOSITOL 3-PHOSPHATE GLYCOSYLTRANSFERASE"/>
    <property type="match status" value="1"/>
</dbReference>
<dbReference type="PANTHER" id="PTHR12526">
    <property type="entry name" value="GLYCOSYLTRANSFERASE"/>
    <property type="match status" value="1"/>
</dbReference>
<evidence type="ECO:0000313" key="5">
    <source>
        <dbReference type="Proteomes" id="UP000317484"/>
    </source>
</evidence>
<protein>
    <submittedName>
        <fullName evidence="4">Glycosyltransferase involved in cell wall bisynthesis</fullName>
    </submittedName>
</protein>
<dbReference type="SUPFAM" id="SSF53756">
    <property type="entry name" value="UDP-Glycosyltransferase/glycogen phosphorylase"/>
    <property type="match status" value="1"/>
</dbReference>
<dbReference type="InterPro" id="IPR028098">
    <property type="entry name" value="Glyco_trans_4-like_N"/>
</dbReference>
<accession>A0A521FV36</accession>
<reference evidence="4 5" key="1">
    <citation type="submission" date="2017-05" db="EMBL/GenBank/DDBJ databases">
        <authorList>
            <person name="Varghese N."/>
            <person name="Submissions S."/>
        </authorList>
    </citation>
    <scope>NUCLEOTIDE SEQUENCE [LARGE SCALE GENOMIC DNA]</scope>
    <source>
        <strain evidence="4 5">DSM 46834</strain>
    </source>
</reference>